<dbReference type="SUPFAM" id="SSF50978">
    <property type="entry name" value="WD40 repeat-like"/>
    <property type="match status" value="1"/>
</dbReference>
<keyword evidence="4" id="KW-0677">Repeat</keyword>
<evidence type="ECO:0000313" key="13">
    <source>
        <dbReference type="Proteomes" id="UP001150062"/>
    </source>
</evidence>
<dbReference type="InterPro" id="IPR001680">
    <property type="entry name" value="WD40_rpt"/>
</dbReference>
<dbReference type="PROSITE" id="PS50294">
    <property type="entry name" value="WD_REPEATS_REGION"/>
    <property type="match status" value="6"/>
</dbReference>
<dbReference type="PRINTS" id="PR00320">
    <property type="entry name" value="GPROTEINBRPT"/>
</dbReference>
<dbReference type="GO" id="GO:0006367">
    <property type="term" value="P:transcription initiation at RNA polymerase II promoter"/>
    <property type="evidence" value="ECO:0007669"/>
    <property type="project" value="TreeGrafter"/>
</dbReference>
<comment type="similarity">
    <text evidence="2">Belongs to the WD repeat TAF5 family.</text>
</comment>
<dbReference type="PANTHER" id="PTHR19879">
    <property type="entry name" value="TRANSCRIPTION INITIATION FACTOR TFIID"/>
    <property type="match status" value="1"/>
</dbReference>
<keyword evidence="7" id="KW-0539">Nucleus</keyword>
<keyword evidence="13" id="KW-1185">Reference proteome</keyword>
<dbReference type="CDD" id="cd08044">
    <property type="entry name" value="TAF5_NTD2"/>
    <property type="match status" value="1"/>
</dbReference>
<dbReference type="EMBL" id="JAOAOG010000028">
    <property type="protein sequence ID" value="KAJ6253695.1"/>
    <property type="molecule type" value="Genomic_DNA"/>
</dbReference>
<accession>A0AAV8AAX6</accession>
<feature type="repeat" description="WD" evidence="8">
    <location>
        <begin position="326"/>
        <end position="359"/>
    </location>
</feature>
<reference evidence="10" key="2">
    <citation type="submission" date="2022-08" db="EMBL/GenBank/DDBJ databases">
        <title>Novel sulphate-reducing endosymbionts in the free-living metamonad Anaeramoeba.</title>
        <authorList>
            <person name="Jerlstrom-Hultqvist J."/>
            <person name="Cepicka I."/>
            <person name="Gallot-Lavallee L."/>
            <person name="Salas-Leiva D."/>
            <person name="Curtis B.A."/>
            <person name="Zahonova K."/>
            <person name="Pipaliya S."/>
            <person name="Dacks J."/>
            <person name="Roger A.J."/>
        </authorList>
    </citation>
    <scope>NUCLEOTIDE SEQUENCE</scope>
    <source>
        <strain evidence="10">Busselton2</strain>
    </source>
</reference>
<comment type="subcellular location">
    <subcellularLocation>
        <location evidence="1">Nucleus</location>
    </subcellularLocation>
</comment>
<evidence type="ECO:0000256" key="7">
    <source>
        <dbReference type="ARBA" id="ARBA00023242"/>
    </source>
</evidence>
<feature type="repeat" description="WD" evidence="8">
    <location>
        <begin position="510"/>
        <end position="551"/>
    </location>
</feature>
<proteinExistence type="inferred from homology"/>
<dbReference type="PROSITE" id="PS50082">
    <property type="entry name" value="WD_REPEATS_2"/>
    <property type="match status" value="6"/>
</dbReference>
<dbReference type="EMBL" id="JANTQA010000012">
    <property type="protein sequence ID" value="KAJ3449658.1"/>
    <property type="molecule type" value="Genomic_DNA"/>
</dbReference>
<keyword evidence="3 8" id="KW-0853">WD repeat</keyword>
<dbReference type="SMART" id="SM00320">
    <property type="entry name" value="WD40"/>
    <property type="match status" value="6"/>
</dbReference>
<dbReference type="PROSITE" id="PS00678">
    <property type="entry name" value="WD_REPEATS_1"/>
    <property type="match status" value="2"/>
</dbReference>
<dbReference type="CDD" id="cd00200">
    <property type="entry name" value="WD40"/>
    <property type="match status" value="1"/>
</dbReference>
<evidence type="ECO:0000256" key="2">
    <source>
        <dbReference type="ARBA" id="ARBA00009435"/>
    </source>
</evidence>
<dbReference type="InterPro" id="IPR019775">
    <property type="entry name" value="WD40_repeat_CS"/>
</dbReference>
<dbReference type="Gene3D" id="1.25.40.500">
    <property type="entry name" value="TFIID subunit TAF5, NTD2 domain"/>
    <property type="match status" value="1"/>
</dbReference>
<feature type="domain" description="TFIID subunit TAF5 NTD2" evidence="9">
    <location>
        <begin position="61"/>
        <end position="183"/>
    </location>
</feature>
<gene>
    <name evidence="10" type="ORF">M0812_05815</name>
    <name evidence="11" type="ORF">M0813_13110</name>
</gene>
<feature type="repeat" description="WD" evidence="8">
    <location>
        <begin position="465"/>
        <end position="506"/>
    </location>
</feature>
<dbReference type="InterPro" id="IPR037264">
    <property type="entry name" value="TFIID_NTD2_sf"/>
</dbReference>
<reference evidence="11" key="1">
    <citation type="submission" date="2022-08" db="EMBL/GenBank/DDBJ databases">
        <title>Novel sulfate-reducing endosymbionts in the free-living metamonad Anaeramoeba.</title>
        <authorList>
            <person name="Jerlstrom-Hultqvist J."/>
            <person name="Cepicka I."/>
            <person name="Gallot-Lavallee L."/>
            <person name="Salas-Leiva D."/>
            <person name="Curtis B.A."/>
            <person name="Zahonova K."/>
            <person name="Pipaliya S."/>
            <person name="Dacks J."/>
            <person name="Roger A.J."/>
        </authorList>
    </citation>
    <scope>NUCLEOTIDE SEQUENCE</scope>
    <source>
        <strain evidence="11">Schooner1</strain>
    </source>
</reference>
<keyword evidence="5" id="KW-0805">Transcription regulation</keyword>
<sequence length="648" mass="75536">MLNLEKLINYRVMKYLENNQMYGTLNTFENETSLTRLTNNQRIERYNLVELILFDPQKLLDPQFYFNSYQSLKNWINTSLKLFQDELRVLLYPIFLHCYFDLIEKQKNERALEFFHKFKHDHLEKFPTELGLLQSITTKRQMETNNFATTTRSKKFNIILSSHSFELYFTFLQEMELDLLNKITYKYLNIRVISSNELRRYKIVDDNDETEGEKLALMTGETFEEIFSINSQKIEWGLLKNCIEDRVNEKRERELFEKKERILAITRKRKRTKAKQFVFQEPLNRTNSLIPAPKLTIQENNRRIEELSLSIDAGENNLPSICMFTLFNSQNKVNSVDISKDSRYITIGCSDSSVRYWDLTKQLEKKKSKKTNKKPDFSKVMHGHQGEVYSVKISPLNHSFVSVSQDGTARLWSFETDHCLSIYNGHNFPIWDVDFSPFGYYFVTGSMDKTAMLWSTDSERPHRLFVGHLSDVDCVKFHPNSNYVATGSSDRTVRLWSLSDGKCVRIFADMKGHKSGITSLAFSPDGQLLASGDEDGVICLWDIGKSMRIRKFNSHDNYITCMDFSVLNGNILASGSVDNTVKIWNVELARKNPIDIQRSKILKHKFQNVLLKTFPTKNTPVLHLGFSMRNILHASGVMTSDIPNNQEF</sequence>
<evidence type="ECO:0000256" key="3">
    <source>
        <dbReference type="ARBA" id="ARBA00022574"/>
    </source>
</evidence>
<evidence type="ECO:0000313" key="11">
    <source>
        <dbReference type="EMBL" id="KAJ6253695.1"/>
    </source>
</evidence>
<dbReference type="PANTHER" id="PTHR19879:SF1">
    <property type="entry name" value="CANNONBALL-RELATED"/>
    <property type="match status" value="1"/>
</dbReference>
<dbReference type="GO" id="GO:0005669">
    <property type="term" value="C:transcription factor TFIID complex"/>
    <property type="evidence" value="ECO:0007669"/>
    <property type="project" value="TreeGrafter"/>
</dbReference>
<evidence type="ECO:0000313" key="12">
    <source>
        <dbReference type="Proteomes" id="UP001146793"/>
    </source>
</evidence>
<keyword evidence="6" id="KW-0804">Transcription</keyword>
<dbReference type="Proteomes" id="UP001146793">
    <property type="component" value="Unassembled WGS sequence"/>
</dbReference>
<dbReference type="SUPFAM" id="SSF160897">
    <property type="entry name" value="Taf5 N-terminal domain-like"/>
    <property type="match status" value="1"/>
</dbReference>
<dbReference type="Pfam" id="PF04494">
    <property type="entry name" value="TFIID_NTD2"/>
    <property type="match status" value="1"/>
</dbReference>
<evidence type="ECO:0000256" key="1">
    <source>
        <dbReference type="ARBA" id="ARBA00004123"/>
    </source>
</evidence>
<dbReference type="AlphaFoldDB" id="A0AAV8AAX6"/>
<name>A0AAV8AAX6_9EUKA</name>
<dbReference type="InterPro" id="IPR007582">
    <property type="entry name" value="TFIID_NTD2"/>
</dbReference>
<comment type="caution">
    <text evidence="10">The sequence shown here is derived from an EMBL/GenBank/DDBJ whole genome shotgun (WGS) entry which is preliminary data.</text>
</comment>
<evidence type="ECO:0000259" key="9">
    <source>
        <dbReference type="Pfam" id="PF04494"/>
    </source>
</evidence>
<feature type="repeat" description="WD" evidence="8">
    <location>
        <begin position="552"/>
        <end position="587"/>
    </location>
</feature>
<feature type="repeat" description="WD" evidence="8">
    <location>
        <begin position="423"/>
        <end position="464"/>
    </location>
</feature>
<protein>
    <submittedName>
        <fullName evidence="10">Transcription initiation factor tfiid</fullName>
    </submittedName>
</protein>
<dbReference type="InterPro" id="IPR006594">
    <property type="entry name" value="LisH"/>
</dbReference>
<evidence type="ECO:0000313" key="10">
    <source>
        <dbReference type="EMBL" id="KAJ3449658.1"/>
    </source>
</evidence>
<dbReference type="Gene3D" id="2.130.10.10">
    <property type="entry name" value="YVTN repeat-like/Quinoprotein amine dehydrogenase"/>
    <property type="match status" value="2"/>
</dbReference>
<dbReference type="Pfam" id="PF00400">
    <property type="entry name" value="WD40"/>
    <property type="match status" value="6"/>
</dbReference>
<dbReference type="InterPro" id="IPR015943">
    <property type="entry name" value="WD40/YVTN_repeat-like_dom_sf"/>
</dbReference>
<dbReference type="InterPro" id="IPR036322">
    <property type="entry name" value="WD40_repeat_dom_sf"/>
</dbReference>
<evidence type="ECO:0000256" key="5">
    <source>
        <dbReference type="ARBA" id="ARBA00023015"/>
    </source>
</evidence>
<dbReference type="PROSITE" id="PS50896">
    <property type="entry name" value="LISH"/>
    <property type="match status" value="1"/>
</dbReference>
<evidence type="ECO:0000256" key="6">
    <source>
        <dbReference type="ARBA" id="ARBA00023163"/>
    </source>
</evidence>
<evidence type="ECO:0000256" key="4">
    <source>
        <dbReference type="ARBA" id="ARBA00022737"/>
    </source>
</evidence>
<dbReference type="InterPro" id="IPR020472">
    <property type="entry name" value="WD40_PAC1"/>
</dbReference>
<feature type="repeat" description="WD" evidence="8">
    <location>
        <begin position="381"/>
        <end position="422"/>
    </location>
</feature>
<evidence type="ECO:0000256" key="8">
    <source>
        <dbReference type="PROSITE-ProRule" id="PRU00221"/>
    </source>
</evidence>
<dbReference type="GO" id="GO:0016251">
    <property type="term" value="F:RNA polymerase II general transcription initiation factor activity"/>
    <property type="evidence" value="ECO:0007669"/>
    <property type="project" value="TreeGrafter"/>
</dbReference>
<dbReference type="Proteomes" id="UP001150062">
    <property type="component" value="Unassembled WGS sequence"/>
</dbReference>
<organism evidence="10 12">
    <name type="scientific">Anaeramoeba flamelloides</name>
    <dbReference type="NCBI Taxonomy" id="1746091"/>
    <lineage>
        <taxon>Eukaryota</taxon>
        <taxon>Metamonada</taxon>
        <taxon>Anaeramoebidae</taxon>
        <taxon>Anaeramoeba</taxon>
    </lineage>
</organism>